<accession>A0A0A9ECU2</accession>
<dbReference type="EMBL" id="GBRH01200004">
    <property type="protein sequence ID" value="JAD97891.1"/>
    <property type="molecule type" value="Transcribed_RNA"/>
</dbReference>
<evidence type="ECO:0000313" key="2">
    <source>
        <dbReference type="EMBL" id="JAD97891.1"/>
    </source>
</evidence>
<organism evidence="2">
    <name type="scientific">Arundo donax</name>
    <name type="common">Giant reed</name>
    <name type="synonym">Donax arundinaceus</name>
    <dbReference type="NCBI Taxonomy" id="35708"/>
    <lineage>
        <taxon>Eukaryota</taxon>
        <taxon>Viridiplantae</taxon>
        <taxon>Streptophyta</taxon>
        <taxon>Embryophyta</taxon>
        <taxon>Tracheophyta</taxon>
        <taxon>Spermatophyta</taxon>
        <taxon>Magnoliopsida</taxon>
        <taxon>Liliopsida</taxon>
        <taxon>Poales</taxon>
        <taxon>Poaceae</taxon>
        <taxon>PACMAD clade</taxon>
        <taxon>Arundinoideae</taxon>
        <taxon>Arundineae</taxon>
        <taxon>Arundo</taxon>
    </lineage>
</organism>
<name>A0A0A9ECU2_ARUDO</name>
<evidence type="ECO:0000256" key="1">
    <source>
        <dbReference type="SAM" id="Phobius"/>
    </source>
</evidence>
<reference evidence="2" key="2">
    <citation type="journal article" date="2015" name="Data Brief">
        <title>Shoot transcriptome of the giant reed, Arundo donax.</title>
        <authorList>
            <person name="Barrero R.A."/>
            <person name="Guerrero F.D."/>
            <person name="Moolhuijzen P."/>
            <person name="Goolsby J.A."/>
            <person name="Tidwell J."/>
            <person name="Bellgard S.E."/>
            <person name="Bellgard M.I."/>
        </authorList>
    </citation>
    <scope>NUCLEOTIDE SEQUENCE</scope>
    <source>
        <tissue evidence="2">Shoot tissue taken approximately 20 cm above the soil surface</tissue>
    </source>
</reference>
<feature type="transmembrane region" description="Helical" evidence="1">
    <location>
        <begin position="12"/>
        <end position="35"/>
    </location>
</feature>
<keyword evidence="1" id="KW-1133">Transmembrane helix</keyword>
<keyword evidence="1" id="KW-0472">Membrane</keyword>
<keyword evidence="1" id="KW-0812">Transmembrane</keyword>
<proteinExistence type="predicted"/>
<sequence>MTVRTLSLFTSIYCNHILFRLFCLIWMTLNMILLFDSC</sequence>
<reference evidence="2" key="1">
    <citation type="submission" date="2014-09" db="EMBL/GenBank/DDBJ databases">
        <authorList>
            <person name="Magalhaes I.L.F."/>
            <person name="Oliveira U."/>
            <person name="Santos F.R."/>
            <person name="Vidigal T.H.D.A."/>
            <person name="Brescovit A.D."/>
            <person name="Santos A.J."/>
        </authorList>
    </citation>
    <scope>NUCLEOTIDE SEQUENCE</scope>
    <source>
        <tissue evidence="2">Shoot tissue taken approximately 20 cm above the soil surface</tissue>
    </source>
</reference>
<protein>
    <submittedName>
        <fullName evidence="2">Uncharacterized protein</fullName>
    </submittedName>
</protein>
<dbReference type="AlphaFoldDB" id="A0A0A9ECU2"/>